<keyword evidence="3" id="KW-0004">4Fe-4S</keyword>
<dbReference type="OrthoDB" id="10014at2"/>
<dbReference type="Pfam" id="PF13187">
    <property type="entry name" value="Fer4_9"/>
    <property type="match status" value="1"/>
</dbReference>
<dbReference type="eggNOG" id="COG1148">
    <property type="taxonomic scope" value="Bacteria"/>
</dbReference>
<dbReference type="Proteomes" id="UP000002892">
    <property type="component" value="Chromosome"/>
</dbReference>
<feature type="domain" description="4Fe-4S ferredoxin-type" evidence="10">
    <location>
        <begin position="555"/>
        <end position="584"/>
    </location>
</feature>
<evidence type="ECO:0000256" key="7">
    <source>
        <dbReference type="ARBA" id="ARBA00023004"/>
    </source>
</evidence>
<dbReference type="GO" id="GO:0046872">
    <property type="term" value="F:metal ion binding"/>
    <property type="evidence" value="ECO:0007669"/>
    <property type="project" value="UniProtKB-KW"/>
</dbReference>
<evidence type="ECO:0000256" key="5">
    <source>
        <dbReference type="ARBA" id="ARBA00022827"/>
    </source>
</evidence>
<comment type="similarity">
    <text evidence="2">Belongs to the HdrA family.</text>
</comment>
<sequence length="740" mass="80690">MDKKTGVYICTGCGIGDALDIEALSKVATKESKVPVCKTHAFFCGEEGVAQIKSDIANEGVNTVVIAGCSSRVNYDVFDFGPSIILERANLREQVIWCHPEDDEDTQMMAEDNLRMSLAKAAHIDIPEGYRVENMVKTILVVGGGLTGITAALEGAKAGYKTVLVEKNPVLGGWMNSLFKQAPLKAPYSDPEEVDIASRIQEAEANPDVTIYTGAEIKEIAGAPGMFDVTIEQNGSVIKERIGSVVLATGAVPYEAGKLEHLGYGKYANVITSQAFEELAKNGKIVRPGDGKEVQSIAFLQCAGSRDGNHLPYCSSVCCVESLKQATYLKEQNPEAAIYVFNKDIRTPGQYEKLYKRVQKDGAIFVRGDVTGITEDDDKNLLIEAADVLTGATIGTEGVDLVVLATGMVPTTAFGESLDAKSDDEEKEKEEKPQGDTIIRSNLLNLAYRQGPEMPTLKYGFSDSHFICFPYETRRTGIYAAGSVRAPMDALSSIEDATGAAMKAIQCIELSELGSAVHPRVGDLSFPSFAMQRCTQCKRCTVECPFGAINEDDKFNPLPNPTRCRRCGICMGACPERIISFKNYSVPMIGNMIKAIEVPEEDEEKPRIVVFACENDAIPALDMAGINRLKYNAWVRVIPVRCLGSMSLVWIADTLSKGIDGILLLGCKHGDDYQCHFIKGSELAETRLSKVAETLDRLSLESERVRMEQVSIMDYDQIPGILDGFAERLEELGPNPYKGF</sequence>
<dbReference type="InterPro" id="IPR017900">
    <property type="entry name" value="4Fe4S_Fe_S_CS"/>
</dbReference>
<feature type="region of interest" description="Disordered" evidence="9">
    <location>
        <begin position="415"/>
        <end position="434"/>
    </location>
</feature>
<dbReference type="EMBL" id="CP003639">
    <property type="protein sequence ID" value="AFM41269.1"/>
    <property type="molecule type" value="Genomic_DNA"/>
</dbReference>
<name>I4D645_DESAJ</name>
<dbReference type="GO" id="GO:0051539">
    <property type="term" value="F:4 iron, 4 sulfur cluster binding"/>
    <property type="evidence" value="ECO:0007669"/>
    <property type="project" value="UniProtKB-KW"/>
</dbReference>
<dbReference type="PRINTS" id="PR00411">
    <property type="entry name" value="PNDRDTASEI"/>
</dbReference>
<dbReference type="eggNOG" id="COG1908">
    <property type="taxonomic scope" value="Bacteria"/>
</dbReference>
<dbReference type="AlphaFoldDB" id="I4D645"/>
<keyword evidence="7" id="KW-0408">Iron</keyword>
<dbReference type="STRING" id="646529.Desaci_2316"/>
<keyword evidence="6" id="KW-0560">Oxidoreductase</keyword>
<evidence type="ECO:0000256" key="6">
    <source>
        <dbReference type="ARBA" id="ARBA00023002"/>
    </source>
</evidence>
<dbReference type="GO" id="GO:0016491">
    <property type="term" value="F:oxidoreductase activity"/>
    <property type="evidence" value="ECO:0007669"/>
    <property type="project" value="UniProtKB-KW"/>
</dbReference>
<dbReference type="Gene3D" id="3.30.70.20">
    <property type="match status" value="1"/>
</dbReference>
<evidence type="ECO:0000256" key="9">
    <source>
        <dbReference type="SAM" id="MobiDB-lite"/>
    </source>
</evidence>
<dbReference type="InterPro" id="IPR017896">
    <property type="entry name" value="4Fe4S_Fe-S-bd"/>
</dbReference>
<feature type="domain" description="4Fe-4S ferredoxin-type" evidence="10">
    <location>
        <begin position="525"/>
        <end position="554"/>
    </location>
</feature>
<dbReference type="RefSeq" id="WP_014827272.1">
    <property type="nucleotide sequence ID" value="NC_018068.1"/>
</dbReference>
<dbReference type="PANTHER" id="PTHR43498:SF1">
    <property type="entry name" value="COB--COM HETERODISULFIDE REDUCTASE IRON-SULFUR SUBUNIT A"/>
    <property type="match status" value="1"/>
</dbReference>
<dbReference type="Pfam" id="PF12831">
    <property type="entry name" value="FAD_oxidored"/>
    <property type="match status" value="1"/>
</dbReference>
<protein>
    <submittedName>
        <fullName evidence="11">Putative adenylylsulfate reductase-associated electron transfer protein QmoB</fullName>
    </submittedName>
</protein>
<dbReference type="PROSITE" id="PS51379">
    <property type="entry name" value="4FE4S_FER_2"/>
    <property type="match status" value="2"/>
</dbReference>
<reference evidence="11 12" key="1">
    <citation type="journal article" date="2012" name="J. Bacteriol.">
        <title>Complete genome sequences of Desulfosporosinus orientis DSM765T, Desulfosporosinus youngiae DSM17734T, Desulfosporosinus meridiei DSM13257T, and Desulfosporosinus acidiphilus DSM22704T.</title>
        <authorList>
            <person name="Pester M."/>
            <person name="Brambilla E."/>
            <person name="Alazard D."/>
            <person name="Rattei T."/>
            <person name="Weinmaier T."/>
            <person name="Han J."/>
            <person name="Lucas S."/>
            <person name="Lapidus A."/>
            <person name="Cheng J.F."/>
            <person name="Goodwin L."/>
            <person name="Pitluck S."/>
            <person name="Peters L."/>
            <person name="Ovchinnikova G."/>
            <person name="Teshima H."/>
            <person name="Detter J.C."/>
            <person name="Han C.S."/>
            <person name="Tapia R."/>
            <person name="Land M.L."/>
            <person name="Hauser L."/>
            <person name="Kyrpides N.C."/>
            <person name="Ivanova N.N."/>
            <person name="Pagani I."/>
            <person name="Huntmann M."/>
            <person name="Wei C.L."/>
            <person name="Davenport K.W."/>
            <person name="Daligault H."/>
            <person name="Chain P.S."/>
            <person name="Chen A."/>
            <person name="Mavromatis K."/>
            <person name="Markowitz V."/>
            <person name="Szeto E."/>
            <person name="Mikhailova N."/>
            <person name="Pati A."/>
            <person name="Wagner M."/>
            <person name="Woyke T."/>
            <person name="Ollivier B."/>
            <person name="Klenk H.P."/>
            <person name="Spring S."/>
            <person name="Loy A."/>
        </authorList>
    </citation>
    <scope>NUCLEOTIDE SEQUENCE [LARGE SCALE GENOMIC DNA]</scope>
    <source>
        <strain evidence="12">DSM 22704 / JCM 16185 / SJ4</strain>
    </source>
</reference>
<dbReference type="KEGG" id="dai:Desaci_2316"/>
<evidence type="ECO:0000256" key="4">
    <source>
        <dbReference type="ARBA" id="ARBA00022723"/>
    </source>
</evidence>
<dbReference type="InterPro" id="IPR036188">
    <property type="entry name" value="FAD/NAD-bd_sf"/>
</dbReference>
<dbReference type="Gene3D" id="3.50.50.60">
    <property type="entry name" value="FAD/NAD(P)-binding domain"/>
    <property type="match status" value="1"/>
</dbReference>
<dbReference type="SUPFAM" id="SSF54862">
    <property type="entry name" value="4Fe-4S ferredoxins"/>
    <property type="match status" value="1"/>
</dbReference>
<dbReference type="PROSITE" id="PS00198">
    <property type="entry name" value="4FE4S_FER_1"/>
    <property type="match status" value="1"/>
</dbReference>
<dbReference type="PRINTS" id="PR00368">
    <property type="entry name" value="FADPNR"/>
</dbReference>
<evidence type="ECO:0000256" key="1">
    <source>
        <dbReference type="ARBA" id="ARBA00001974"/>
    </source>
</evidence>
<evidence type="ECO:0000256" key="8">
    <source>
        <dbReference type="ARBA" id="ARBA00023014"/>
    </source>
</evidence>
<keyword evidence="8" id="KW-0411">Iron-sulfur</keyword>
<dbReference type="HOGENOM" id="CLU_020302_0_0_9"/>
<dbReference type="InterPro" id="IPR039650">
    <property type="entry name" value="HdrA-like"/>
</dbReference>
<organism evidence="11 12">
    <name type="scientific">Desulfosporosinus acidiphilus (strain DSM 22704 / JCM 16185 / SJ4)</name>
    <dbReference type="NCBI Taxonomy" id="646529"/>
    <lineage>
        <taxon>Bacteria</taxon>
        <taxon>Bacillati</taxon>
        <taxon>Bacillota</taxon>
        <taxon>Clostridia</taxon>
        <taxon>Eubacteriales</taxon>
        <taxon>Desulfitobacteriaceae</taxon>
        <taxon>Desulfosporosinus</taxon>
    </lineage>
</organism>
<keyword evidence="5" id="KW-0274">FAD</keyword>
<proteinExistence type="inferred from homology"/>
<evidence type="ECO:0000256" key="3">
    <source>
        <dbReference type="ARBA" id="ARBA00022485"/>
    </source>
</evidence>
<dbReference type="Pfam" id="PF02662">
    <property type="entry name" value="FlpD"/>
    <property type="match status" value="1"/>
</dbReference>
<comment type="cofactor">
    <cofactor evidence="1">
        <name>FAD</name>
        <dbReference type="ChEBI" id="CHEBI:57692"/>
    </cofactor>
</comment>
<evidence type="ECO:0000256" key="2">
    <source>
        <dbReference type="ARBA" id="ARBA00006561"/>
    </source>
</evidence>
<evidence type="ECO:0000313" key="12">
    <source>
        <dbReference type="Proteomes" id="UP000002892"/>
    </source>
</evidence>
<keyword evidence="12" id="KW-1185">Reference proteome</keyword>
<dbReference type="SUPFAM" id="SSF51905">
    <property type="entry name" value="FAD/NAD(P)-binding domain"/>
    <property type="match status" value="1"/>
</dbReference>
<evidence type="ECO:0000313" key="11">
    <source>
        <dbReference type="EMBL" id="AFM41269.1"/>
    </source>
</evidence>
<dbReference type="InterPro" id="IPR003813">
    <property type="entry name" value="MvhD/FlpD"/>
</dbReference>
<keyword evidence="4" id="KW-0479">Metal-binding</keyword>
<gene>
    <name evidence="11" type="ordered locus">Desaci_2316</name>
</gene>
<dbReference type="PANTHER" id="PTHR43498">
    <property type="entry name" value="FERREDOXIN:COB-COM HETERODISULFIDE REDUCTASE SUBUNIT A"/>
    <property type="match status" value="1"/>
</dbReference>
<evidence type="ECO:0000259" key="10">
    <source>
        <dbReference type="PROSITE" id="PS51379"/>
    </source>
</evidence>
<accession>I4D645</accession>
<keyword evidence="5" id="KW-0285">Flavoprotein</keyword>